<dbReference type="EMBL" id="CP026378">
    <property type="protein sequence ID" value="AUY25854.1"/>
    <property type="molecule type" value="Genomic_DNA"/>
</dbReference>
<proteinExistence type="predicted"/>
<feature type="transmembrane region" description="Helical" evidence="1">
    <location>
        <begin position="379"/>
        <end position="396"/>
    </location>
</feature>
<feature type="transmembrane region" description="Helical" evidence="1">
    <location>
        <begin position="6"/>
        <end position="31"/>
    </location>
</feature>
<feature type="transmembrane region" description="Helical" evidence="1">
    <location>
        <begin position="52"/>
        <end position="71"/>
    </location>
</feature>
<dbReference type="GeneID" id="84633572"/>
<evidence type="ECO:0000313" key="2">
    <source>
        <dbReference type="EMBL" id="AUY25854.1"/>
    </source>
</evidence>
<reference evidence="2 3" key="1">
    <citation type="submission" date="2018-01" db="EMBL/GenBank/DDBJ databases">
        <title>Complete and assembled Genome of Pantoea calida DSM22759T.</title>
        <authorList>
            <person name="Stevens M.J.A."/>
            <person name="Zurfluh K."/>
            <person name="Stephan R."/>
        </authorList>
    </citation>
    <scope>NUCLEOTIDE SEQUENCE [LARGE SCALE GENOMIC DNA]</scope>
    <source>
        <strain evidence="2 3">DSM 22759</strain>
    </source>
</reference>
<feature type="transmembrane region" description="Helical" evidence="1">
    <location>
        <begin position="195"/>
        <end position="223"/>
    </location>
</feature>
<feature type="transmembrane region" description="Helical" evidence="1">
    <location>
        <begin position="235"/>
        <end position="256"/>
    </location>
</feature>
<organism evidence="2 3">
    <name type="scientific">Mixta calida</name>
    <dbReference type="NCBI Taxonomy" id="665913"/>
    <lineage>
        <taxon>Bacteria</taxon>
        <taxon>Pseudomonadati</taxon>
        <taxon>Pseudomonadota</taxon>
        <taxon>Gammaproteobacteria</taxon>
        <taxon>Enterobacterales</taxon>
        <taxon>Erwiniaceae</taxon>
        <taxon>Mixta</taxon>
    </lineage>
</organism>
<gene>
    <name evidence="2" type="ORF">C2E16_13650</name>
</gene>
<keyword evidence="1" id="KW-0472">Membrane</keyword>
<feature type="transmembrane region" description="Helical" evidence="1">
    <location>
        <begin position="83"/>
        <end position="102"/>
    </location>
</feature>
<evidence type="ECO:0008006" key="4">
    <source>
        <dbReference type="Google" id="ProtNLM"/>
    </source>
</evidence>
<feature type="transmembrane region" description="Helical" evidence="1">
    <location>
        <begin position="166"/>
        <end position="183"/>
    </location>
</feature>
<evidence type="ECO:0000313" key="3">
    <source>
        <dbReference type="Proteomes" id="UP000237673"/>
    </source>
</evidence>
<sequence length="411" mass="47328">MSVIVIFLSIFYFKLPIIGNSLFFLGFLCALSFYSLKKIYHLQSFFLERNFLIINFIFLIPFLWYLISVTLNGSNDFSLTSTLFSYQVYISVLILVLVCLFLKTRNINIDKSIFNAFLVQAIIIILAFLSPSFRWFVQLFQSEGAREIALMQQNIGIRGLALSSQQYFGLGVLYCTFFLFYMFSLTNDKVKISSLFPFCLILLSSLTIARTVFIGVAISFLYLLLVLNKSITVKIITRLLVIGFISLLLLAYFYLYSDNVTIKNAINWAFEFFFNAVQGNGVNTASTIALSKMYFPLNEAQVLYGDGRYLEHDGSYYMHTDAGYMRMILSVGLGMIFWVLYDLLIIKVLYHSLHGYKYKGRFCLCLFLLLLILNVKGEVLGYNVGAHLLIFIYIVKEKVISIKKLRRIYAE</sequence>
<dbReference type="RefSeq" id="WP_104951531.1">
    <property type="nucleotide sequence ID" value="NZ_CP026378.1"/>
</dbReference>
<name>A0ABN5HB25_9GAMM</name>
<feature type="transmembrane region" description="Helical" evidence="1">
    <location>
        <begin position="324"/>
        <end position="346"/>
    </location>
</feature>
<keyword evidence="1" id="KW-0812">Transmembrane</keyword>
<dbReference type="Proteomes" id="UP000237673">
    <property type="component" value="Chromosome"/>
</dbReference>
<keyword evidence="1" id="KW-1133">Transmembrane helix</keyword>
<protein>
    <recommendedName>
        <fullName evidence="4">O-antigen ligase family protein</fullName>
    </recommendedName>
</protein>
<keyword evidence="3" id="KW-1185">Reference proteome</keyword>
<evidence type="ECO:0000256" key="1">
    <source>
        <dbReference type="SAM" id="Phobius"/>
    </source>
</evidence>
<accession>A0ABN5HB25</accession>
<feature type="transmembrane region" description="Helical" evidence="1">
    <location>
        <begin position="114"/>
        <end position="137"/>
    </location>
</feature>